<comment type="caution">
    <text evidence="9">The sequence shown here is derived from an EMBL/GenBank/DDBJ whole genome shotgun (WGS) entry which is preliminary data.</text>
</comment>
<dbReference type="InterPro" id="IPR014718">
    <property type="entry name" value="GH-type_carb-bd"/>
</dbReference>
<evidence type="ECO:0000256" key="1">
    <source>
        <dbReference type="ARBA" id="ARBA00001614"/>
    </source>
</evidence>
<comment type="pathway">
    <text evidence="2 8">Carbohydrate metabolism; hexose metabolism.</text>
</comment>
<sequence length="348" mass="38863">MEITKELFGRLEGKDVYEYTLTNDNGVKLSAIPYGATVTKIVTPDKKGEMKNITLNVDNLDDIVANRPYYGATIGRIAGRIAKGQYKLGGVTHQLAVNEGENLLHGGPEGFDTQLWDVEEVTSETEAKLIFTYEDPAGKNEFPGTMQLKVTFTLTNKDEWVIDYEATTDATTLYNPTNHVYFNLTGDVKQTILDHELQIASDYYGSLNEETLPTGKLEKSDGTPFDFSSPKPVKEAVLSDHPQIKPINGLDHPFVLNQKEDVKVVLFDPESGREVKMFTDMNSVVVFTHNVEIDDYLIEGEPAKQYAGLTLETQVLPDAINQPGFGNIILRPNETFHSRTTYQFGVRD</sequence>
<dbReference type="InterPro" id="IPR011013">
    <property type="entry name" value="Gal_mutarotase_sf_dom"/>
</dbReference>
<organism evidence="9 10">
    <name type="scientific">Alkalibacterium iburiense</name>
    <dbReference type="NCBI Taxonomy" id="290589"/>
    <lineage>
        <taxon>Bacteria</taxon>
        <taxon>Bacillati</taxon>
        <taxon>Bacillota</taxon>
        <taxon>Bacilli</taxon>
        <taxon>Lactobacillales</taxon>
        <taxon>Carnobacteriaceae</taxon>
        <taxon>Alkalibacterium</taxon>
    </lineage>
</organism>
<dbReference type="InterPro" id="IPR015443">
    <property type="entry name" value="Aldose_1-epimerase"/>
</dbReference>
<reference evidence="9 10" key="1">
    <citation type="journal article" date="2019" name="Int. J. Syst. Evol. Microbiol.">
        <title>The Global Catalogue of Microorganisms (GCM) 10K type strain sequencing project: providing services to taxonomists for standard genome sequencing and annotation.</title>
        <authorList>
            <consortium name="The Broad Institute Genomics Platform"/>
            <consortium name="The Broad Institute Genome Sequencing Center for Infectious Disease"/>
            <person name="Wu L."/>
            <person name="Ma J."/>
        </authorList>
    </citation>
    <scope>NUCLEOTIDE SEQUENCE [LARGE SCALE GENOMIC DNA]</scope>
    <source>
        <strain evidence="9 10">JCM 12662</strain>
    </source>
</reference>
<dbReference type="Proteomes" id="UP001501166">
    <property type="component" value="Unassembled WGS sequence"/>
</dbReference>
<dbReference type="EC" id="5.1.3.3" evidence="4 8"/>
<dbReference type="InterPro" id="IPR018052">
    <property type="entry name" value="Ald1_epimerase_CS"/>
</dbReference>
<evidence type="ECO:0000313" key="10">
    <source>
        <dbReference type="Proteomes" id="UP001501166"/>
    </source>
</evidence>
<evidence type="ECO:0000256" key="2">
    <source>
        <dbReference type="ARBA" id="ARBA00005028"/>
    </source>
</evidence>
<dbReference type="PIRSF" id="PIRSF005096">
    <property type="entry name" value="GALM"/>
    <property type="match status" value="1"/>
</dbReference>
<dbReference type="NCBIfam" id="NF008277">
    <property type="entry name" value="PRK11055.1"/>
    <property type="match status" value="1"/>
</dbReference>
<keyword evidence="10" id="KW-1185">Reference proteome</keyword>
<dbReference type="PANTHER" id="PTHR10091:SF0">
    <property type="entry name" value="GALACTOSE MUTAROTASE"/>
    <property type="match status" value="1"/>
</dbReference>
<keyword evidence="7 8" id="KW-0119">Carbohydrate metabolism</keyword>
<evidence type="ECO:0000256" key="6">
    <source>
        <dbReference type="ARBA" id="ARBA00023235"/>
    </source>
</evidence>
<evidence type="ECO:0000256" key="5">
    <source>
        <dbReference type="ARBA" id="ARBA00014165"/>
    </source>
</evidence>
<keyword evidence="6 8" id="KW-0413">Isomerase</keyword>
<comment type="catalytic activity">
    <reaction evidence="1 8">
        <text>alpha-D-glucose = beta-D-glucose</text>
        <dbReference type="Rhea" id="RHEA:10264"/>
        <dbReference type="ChEBI" id="CHEBI:15903"/>
        <dbReference type="ChEBI" id="CHEBI:17925"/>
        <dbReference type="EC" id="5.1.3.3"/>
    </reaction>
</comment>
<proteinExistence type="inferred from homology"/>
<gene>
    <name evidence="9" type="ORF">GCM10008932_06540</name>
</gene>
<dbReference type="InterPro" id="IPR047215">
    <property type="entry name" value="Galactose_mutarotase-like"/>
</dbReference>
<dbReference type="Gene3D" id="2.70.98.10">
    <property type="match status" value="1"/>
</dbReference>
<dbReference type="Pfam" id="PF01263">
    <property type="entry name" value="Aldose_epim"/>
    <property type="match status" value="1"/>
</dbReference>
<protein>
    <recommendedName>
        <fullName evidence="5 8">Aldose 1-epimerase</fullName>
        <ecNumber evidence="4 8">5.1.3.3</ecNumber>
    </recommendedName>
</protein>
<dbReference type="InterPro" id="IPR008183">
    <property type="entry name" value="Aldose_1/G6P_1-epimerase"/>
</dbReference>
<dbReference type="RefSeq" id="WP_343753970.1">
    <property type="nucleotide sequence ID" value="NZ_BAAACW010000039.1"/>
</dbReference>
<name>A0ABN0X692_9LACT</name>
<dbReference type="SUPFAM" id="SSF74650">
    <property type="entry name" value="Galactose mutarotase-like"/>
    <property type="match status" value="1"/>
</dbReference>
<evidence type="ECO:0000256" key="8">
    <source>
        <dbReference type="PIRNR" id="PIRNR005096"/>
    </source>
</evidence>
<comment type="similarity">
    <text evidence="3 8">Belongs to the aldose epimerase family.</text>
</comment>
<dbReference type="CDD" id="cd09019">
    <property type="entry name" value="galactose_mutarotase_like"/>
    <property type="match status" value="1"/>
</dbReference>
<evidence type="ECO:0000256" key="3">
    <source>
        <dbReference type="ARBA" id="ARBA00006206"/>
    </source>
</evidence>
<evidence type="ECO:0000256" key="4">
    <source>
        <dbReference type="ARBA" id="ARBA00013185"/>
    </source>
</evidence>
<dbReference type="PANTHER" id="PTHR10091">
    <property type="entry name" value="ALDOSE-1-EPIMERASE"/>
    <property type="match status" value="1"/>
</dbReference>
<evidence type="ECO:0000256" key="7">
    <source>
        <dbReference type="ARBA" id="ARBA00023277"/>
    </source>
</evidence>
<dbReference type="EMBL" id="BAAACW010000039">
    <property type="protein sequence ID" value="GAA0356257.1"/>
    <property type="molecule type" value="Genomic_DNA"/>
</dbReference>
<dbReference type="PROSITE" id="PS00545">
    <property type="entry name" value="ALDOSE_1_EPIMERASE"/>
    <property type="match status" value="1"/>
</dbReference>
<accession>A0ABN0X692</accession>
<evidence type="ECO:0000313" key="9">
    <source>
        <dbReference type="EMBL" id="GAA0356257.1"/>
    </source>
</evidence>